<evidence type="ECO:0000256" key="5">
    <source>
        <dbReference type="ARBA" id="ARBA00022448"/>
    </source>
</evidence>
<name>A0A161MQQ4_TRIIF</name>
<proteinExistence type="inferred from homology"/>
<feature type="disulfide bond" evidence="12">
    <location>
        <begin position="28"/>
        <end position="61"/>
    </location>
</feature>
<keyword evidence="7" id="KW-0999">Mitochondrion inner membrane</keyword>
<evidence type="ECO:0000256" key="3">
    <source>
        <dbReference type="ARBA" id="ARBA00004637"/>
    </source>
</evidence>
<evidence type="ECO:0000256" key="4">
    <source>
        <dbReference type="ARBA" id="ARBA00007372"/>
    </source>
</evidence>
<dbReference type="PANTHER" id="PTHR21268:SF2">
    <property type="entry name" value="NADH DEHYDROGENASE [UBIQUINONE] IRON-SULFUR PROTEIN 5"/>
    <property type="match status" value="1"/>
</dbReference>
<comment type="subcellular location">
    <subcellularLocation>
        <location evidence="3">Mitochondrion inner membrane</location>
        <topology evidence="3">Peripheral membrane protein</topology>
    </subcellularLocation>
    <subcellularLocation>
        <location evidence="2">Mitochondrion intermembrane space</location>
    </subcellularLocation>
</comment>
<keyword evidence="9" id="KW-0496">Mitochondrion</keyword>
<dbReference type="Pfam" id="PF10200">
    <property type="entry name" value="Ndufs5"/>
    <property type="match status" value="1"/>
</dbReference>
<evidence type="ECO:0000256" key="10">
    <source>
        <dbReference type="ARBA" id="ARBA00023136"/>
    </source>
</evidence>
<dbReference type="AlphaFoldDB" id="A0A161MQQ4"/>
<keyword evidence="6" id="KW-0679">Respiratory chain</keyword>
<dbReference type="PROSITE" id="PS51808">
    <property type="entry name" value="CHCH"/>
    <property type="match status" value="1"/>
</dbReference>
<dbReference type="EMBL" id="GEMB01002191">
    <property type="protein sequence ID" value="JAS00989.1"/>
    <property type="molecule type" value="Transcribed_RNA"/>
</dbReference>
<sequence>KMPVSTFLRTPLTDLTGTLLTQQDFGKCSEIEFKALNCLEAYGHIRAVEKCNDLLEDYKECFQMNKQMKRFQEMRNERRRQYNSGERSKDELYAVGPRVDSFQ</sequence>
<evidence type="ECO:0000256" key="9">
    <source>
        <dbReference type="ARBA" id="ARBA00023128"/>
    </source>
</evidence>
<comment type="similarity">
    <text evidence="4">Belongs to the complex I NDUFS5 subunit family.</text>
</comment>
<keyword evidence="10" id="KW-0472">Membrane</keyword>
<evidence type="ECO:0000256" key="7">
    <source>
        <dbReference type="ARBA" id="ARBA00022792"/>
    </source>
</evidence>
<keyword evidence="11 12" id="KW-1015">Disulfide bond</keyword>
<evidence type="ECO:0000256" key="1">
    <source>
        <dbReference type="ARBA" id="ARBA00003195"/>
    </source>
</evidence>
<reference evidence="14" key="2">
    <citation type="journal article" date="2017" name="J. Med. Entomol.">
        <title>Transcriptome Analysis of the Triatoma infestans (Hemiptera: Reduviidae) Integument.</title>
        <authorList>
            <person name="Calderon-Fernandez G.M."/>
            <person name="Moriconi D.E."/>
            <person name="Dulbecco A.B."/>
            <person name="Juarez M.P."/>
        </authorList>
    </citation>
    <scope>NUCLEOTIDE SEQUENCE</scope>
    <source>
        <strain evidence="14">Int1</strain>
        <tissue evidence="14">Integument</tissue>
    </source>
</reference>
<protein>
    <submittedName>
        <fullName evidence="14">Mitochondrial nadh dehydrogenase fe-s protein</fullName>
    </submittedName>
</protein>
<feature type="compositionally biased region" description="Basic and acidic residues" evidence="13">
    <location>
        <begin position="74"/>
        <end position="92"/>
    </location>
</feature>
<evidence type="ECO:0000256" key="6">
    <source>
        <dbReference type="ARBA" id="ARBA00022660"/>
    </source>
</evidence>
<dbReference type="InterPro" id="IPR019342">
    <property type="entry name" value="NADH_UbQ_OxRdtase_FeS-su5"/>
</dbReference>
<dbReference type="GO" id="GO:0005758">
    <property type="term" value="C:mitochondrial intermembrane space"/>
    <property type="evidence" value="ECO:0007669"/>
    <property type="project" value="UniProtKB-SubCell"/>
</dbReference>
<dbReference type="GO" id="GO:0005743">
    <property type="term" value="C:mitochondrial inner membrane"/>
    <property type="evidence" value="ECO:0007669"/>
    <property type="project" value="UniProtKB-SubCell"/>
</dbReference>
<keyword evidence="5" id="KW-0813">Transport</keyword>
<keyword evidence="8" id="KW-0249">Electron transport</keyword>
<accession>A0A161MQQ4</accession>
<evidence type="ECO:0000256" key="2">
    <source>
        <dbReference type="ARBA" id="ARBA00004569"/>
    </source>
</evidence>
<dbReference type="PANTHER" id="PTHR21268">
    <property type="entry name" value="NADH DEHYDROGENASE [UBIQUINONE] IRON-SULFUR PROTEIN 5"/>
    <property type="match status" value="1"/>
</dbReference>
<feature type="disulfide bond" evidence="12">
    <location>
        <begin position="38"/>
        <end position="51"/>
    </location>
</feature>
<feature type="non-terminal residue" evidence="14">
    <location>
        <position position="1"/>
    </location>
</feature>
<evidence type="ECO:0000256" key="11">
    <source>
        <dbReference type="ARBA" id="ARBA00023157"/>
    </source>
</evidence>
<feature type="region of interest" description="Disordered" evidence="13">
    <location>
        <begin position="74"/>
        <end position="103"/>
    </location>
</feature>
<comment type="function">
    <text evidence="1">Accessory subunit of the mitochondrial membrane respiratory chain NADH dehydrogenase (Complex I), that is believed not to be involved in catalysis. Complex I functions in the transfer of electrons from NADH to the respiratory chain. The immediate electron acceptor for the enzyme is believed to be ubiquinone.</text>
</comment>
<evidence type="ECO:0000313" key="14">
    <source>
        <dbReference type="EMBL" id="JAS00989.1"/>
    </source>
</evidence>
<evidence type="ECO:0000256" key="12">
    <source>
        <dbReference type="PIRSR" id="PIRSR619342-50"/>
    </source>
</evidence>
<organism evidence="14">
    <name type="scientific">Triatoma infestans</name>
    <name type="common">Assassin bug</name>
    <dbReference type="NCBI Taxonomy" id="30076"/>
    <lineage>
        <taxon>Eukaryota</taxon>
        <taxon>Metazoa</taxon>
        <taxon>Ecdysozoa</taxon>
        <taxon>Arthropoda</taxon>
        <taxon>Hexapoda</taxon>
        <taxon>Insecta</taxon>
        <taxon>Pterygota</taxon>
        <taxon>Neoptera</taxon>
        <taxon>Paraneoptera</taxon>
        <taxon>Hemiptera</taxon>
        <taxon>Heteroptera</taxon>
        <taxon>Panheteroptera</taxon>
        <taxon>Cimicomorpha</taxon>
        <taxon>Reduviidae</taxon>
        <taxon>Triatominae</taxon>
        <taxon>Triatoma</taxon>
    </lineage>
</organism>
<reference evidence="14" key="1">
    <citation type="submission" date="2016-04" db="EMBL/GenBank/DDBJ databases">
        <authorList>
            <person name="Calderon-Fernandez G.M.Sr."/>
        </authorList>
    </citation>
    <scope>NUCLEOTIDE SEQUENCE</scope>
    <source>
        <strain evidence="14">Int1</strain>
        <tissue evidence="14">Integument</tissue>
    </source>
</reference>
<evidence type="ECO:0000256" key="13">
    <source>
        <dbReference type="SAM" id="MobiDB-lite"/>
    </source>
</evidence>
<evidence type="ECO:0000256" key="8">
    <source>
        <dbReference type="ARBA" id="ARBA00022982"/>
    </source>
</evidence>